<gene>
    <name evidence="1" type="ORF">FMAN_16043</name>
</gene>
<proteinExistence type="predicted"/>
<dbReference type="VEuPathDB" id="FungiDB:FMAN_16043"/>
<protein>
    <submittedName>
        <fullName evidence="1">Uncharacterized protein</fullName>
    </submittedName>
</protein>
<reference evidence="2" key="1">
    <citation type="journal article" date="2016" name="Genome Biol. Evol.">
        <title>Comparative 'omics' of the Fusarium fujikuroi species complex highlights differences in genetic potential and metabolite synthesis.</title>
        <authorList>
            <person name="Niehaus E.-M."/>
            <person name="Muensterkoetter M."/>
            <person name="Proctor R.H."/>
            <person name="Brown D.W."/>
            <person name="Sharon A."/>
            <person name="Idan Y."/>
            <person name="Oren-Young L."/>
            <person name="Sieber C.M."/>
            <person name="Novak O."/>
            <person name="Pencik A."/>
            <person name="Tarkowska D."/>
            <person name="Hromadova K."/>
            <person name="Freeman S."/>
            <person name="Maymon M."/>
            <person name="Elazar M."/>
            <person name="Youssef S.A."/>
            <person name="El-Shabrawy E.S.M."/>
            <person name="Shalaby A.B.A."/>
            <person name="Houterman P."/>
            <person name="Brock N.L."/>
            <person name="Burkhardt I."/>
            <person name="Tsavkelova E.A."/>
            <person name="Dickschat J.S."/>
            <person name="Galuszka P."/>
            <person name="Gueldener U."/>
            <person name="Tudzynski B."/>
        </authorList>
    </citation>
    <scope>NUCLEOTIDE SEQUENCE [LARGE SCALE GENOMIC DNA]</scope>
    <source>
        <strain evidence="2">MRC7560</strain>
    </source>
</reference>
<accession>A0A1L7SUB9</accession>
<dbReference type="AlphaFoldDB" id="A0A1L7SUB9"/>
<evidence type="ECO:0000313" key="2">
    <source>
        <dbReference type="Proteomes" id="UP000184255"/>
    </source>
</evidence>
<evidence type="ECO:0000313" key="1">
    <source>
        <dbReference type="EMBL" id="CVK86047.1"/>
    </source>
</evidence>
<organism evidence="1 2">
    <name type="scientific">Fusarium mangiferae</name>
    <name type="common">Mango malformation disease fungus</name>
    <dbReference type="NCBI Taxonomy" id="192010"/>
    <lineage>
        <taxon>Eukaryota</taxon>
        <taxon>Fungi</taxon>
        <taxon>Dikarya</taxon>
        <taxon>Ascomycota</taxon>
        <taxon>Pezizomycotina</taxon>
        <taxon>Sordariomycetes</taxon>
        <taxon>Hypocreomycetidae</taxon>
        <taxon>Hypocreales</taxon>
        <taxon>Nectriaceae</taxon>
        <taxon>Fusarium</taxon>
        <taxon>Fusarium fujikuroi species complex</taxon>
    </lineage>
</organism>
<dbReference type="Proteomes" id="UP000184255">
    <property type="component" value="Unassembled WGS sequence"/>
</dbReference>
<keyword evidence="2" id="KW-1185">Reference proteome</keyword>
<dbReference type="GeneID" id="65094838"/>
<dbReference type="EMBL" id="FCQH01000002">
    <property type="protein sequence ID" value="CVK86047.1"/>
    <property type="molecule type" value="Genomic_DNA"/>
</dbReference>
<dbReference type="RefSeq" id="XP_041677711.1">
    <property type="nucleotide sequence ID" value="XM_041826671.1"/>
</dbReference>
<name>A0A1L7SUB9_FUSMA</name>
<sequence>MFQHYYKSKEYIQQAHLEAELPGSLLQDALVVANFPSKNRRLHIEKWSEGQLPNPFLNHDSATIDRLDRLYTQLAIYIEDYITKATSISPPRAYMCTPSPCSDVDQLQFTGQPIGIDILRVETLRDVERNRLFRAFFRYELVSKIRCLQDRIELELIDELVAPIFENFSHGEAEALRCVRHYMKKLYGVVLAYYSNPQLHNTPALTAAVTGKLNPNCGSLFPNKMWISSEEISEYLFQESKPHHEFLGFDLMTRLLSVPRDDKGCPMRLFAEIPMHLKQLDRTSVMSMSHIFDEGGYYLLNNRRWDEWSEIGQALRDNGSIAFTYGRDLCDFESRLQKGIYRQRAWAFFDHAGYYPEGNISRHFPTLRQLEDEDLLRSWA</sequence>
<comment type="caution">
    <text evidence="1">The sequence shown here is derived from an EMBL/GenBank/DDBJ whole genome shotgun (WGS) entry which is preliminary data.</text>
</comment>